<accession>A0ABU4DRI0</accession>
<dbReference type="Proteomes" id="UP001276150">
    <property type="component" value="Unassembled WGS sequence"/>
</dbReference>
<evidence type="ECO:0000313" key="1">
    <source>
        <dbReference type="EMBL" id="MDV6375038.1"/>
    </source>
</evidence>
<dbReference type="RefSeq" id="WP_317640368.1">
    <property type="nucleotide sequence ID" value="NZ_JAPMIV010000018.1"/>
</dbReference>
<dbReference type="EMBL" id="JAPMIV010000018">
    <property type="protein sequence ID" value="MDV6375038.1"/>
    <property type="molecule type" value="Genomic_DNA"/>
</dbReference>
<reference evidence="1 2" key="1">
    <citation type="submission" date="2022-11" db="EMBL/GenBank/DDBJ databases">
        <title>Deinococcus ZS9-10, Low Temperature and Draught-tolerating, UV-resistant Bacteria from Continental Antarctica.</title>
        <authorList>
            <person name="Cheng L."/>
        </authorList>
    </citation>
    <scope>NUCLEOTIDE SEQUENCE [LARGE SCALE GENOMIC DNA]</scope>
    <source>
        <strain evidence="1 2">ZS9-10</strain>
    </source>
</reference>
<name>A0ABU4DRI0_9DEIO</name>
<proteinExistence type="predicted"/>
<keyword evidence="2" id="KW-1185">Reference proteome</keyword>
<gene>
    <name evidence="1" type="ORF">ORD21_10615</name>
</gene>
<sequence>MDHHDEYDSITRQRKNYTIREVKRYREELYLAIKNSFEPKIVTLSSLASNLPQSNLDLVTGHYLREDDEGIAAAEIMISRLIGGKYHIEGHALWGLHRESGPNMGDFDTTAELIGNILIFTYFNFSMSYSPHSKQEELPYELRLYIENDKISASENDGFTPYGVNVRFSGQYTKVSSGEKQHSGEI</sequence>
<protein>
    <submittedName>
        <fullName evidence="1">Uncharacterized protein</fullName>
    </submittedName>
</protein>
<organism evidence="1 2">
    <name type="scientific">Deinococcus arenicola</name>
    <dbReference type="NCBI Taxonomy" id="2994950"/>
    <lineage>
        <taxon>Bacteria</taxon>
        <taxon>Thermotogati</taxon>
        <taxon>Deinococcota</taxon>
        <taxon>Deinococci</taxon>
        <taxon>Deinococcales</taxon>
        <taxon>Deinococcaceae</taxon>
        <taxon>Deinococcus</taxon>
    </lineage>
</organism>
<comment type="caution">
    <text evidence="1">The sequence shown here is derived from an EMBL/GenBank/DDBJ whole genome shotgun (WGS) entry which is preliminary data.</text>
</comment>
<evidence type="ECO:0000313" key="2">
    <source>
        <dbReference type="Proteomes" id="UP001276150"/>
    </source>
</evidence>